<evidence type="ECO:0000313" key="3">
    <source>
        <dbReference type="Proteomes" id="UP000779574"/>
    </source>
</evidence>
<feature type="non-terminal residue" evidence="2">
    <location>
        <position position="176"/>
    </location>
</feature>
<dbReference type="Proteomes" id="UP000779574">
    <property type="component" value="Unassembled WGS sequence"/>
</dbReference>
<evidence type="ECO:0000256" key="1">
    <source>
        <dbReference type="SAM" id="MobiDB-lite"/>
    </source>
</evidence>
<feature type="compositionally biased region" description="Polar residues" evidence="1">
    <location>
        <begin position="1"/>
        <end position="11"/>
    </location>
</feature>
<sequence length="176" mass="19807">MVETTNVSTNRSEGKDEDADSTAQEPDRESQDAPPVSQKKVYLNGDQPDGCPEDLDTPHCDECGGNKGSLDGSSRCRGVADKDMQWEDCICVDMEFSHSDPLIRRRGERTMSLYSLETQRFIEEYGSEEEDEPIDLEEEIVEVANTDQTEYNGKQVDMPLEERNIFNSRGAGSRRS</sequence>
<protein>
    <submittedName>
        <fullName evidence="2">Uncharacterized protein</fullName>
    </submittedName>
</protein>
<proteinExistence type="predicted"/>
<feature type="region of interest" description="Disordered" evidence="1">
    <location>
        <begin position="1"/>
        <end position="76"/>
    </location>
</feature>
<dbReference type="OrthoDB" id="10555772at2759"/>
<dbReference type="AlphaFoldDB" id="A0A9P8ECI4"/>
<reference evidence="2" key="2">
    <citation type="submission" date="2021-08" db="EMBL/GenBank/DDBJ databases">
        <authorList>
            <person name="Gostincar C."/>
            <person name="Sun X."/>
            <person name="Song Z."/>
            <person name="Gunde-Cimerman N."/>
        </authorList>
    </citation>
    <scope>NUCLEOTIDE SEQUENCE</scope>
    <source>
        <strain evidence="2">EXF-9911</strain>
    </source>
</reference>
<gene>
    <name evidence="2" type="ORF">KCU76_g11208</name>
</gene>
<reference evidence="2" key="1">
    <citation type="journal article" date="2021" name="J Fungi (Basel)">
        <title>Virulence traits and population genomics of the black yeast Aureobasidium melanogenum.</title>
        <authorList>
            <person name="Cernosa A."/>
            <person name="Sun X."/>
            <person name="Gostincar C."/>
            <person name="Fang C."/>
            <person name="Gunde-Cimerman N."/>
            <person name="Song Z."/>
        </authorList>
    </citation>
    <scope>NUCLEOTIDE SEQUENCE</scope>
    <source>
        <strain evidence="2">EXF-9911</strain>
    </source>
</reference>
<accession>A0A9P8ECI4</accession>
<evidence type="ECO:0000313" key="2">
    <source>
        <dbReference type="EMBL" id="KAG9686166.1"/>
    </source>
</evidence>
<comment type="caution">
    <text evidence="2">The sequence shown here is derived from an EMBL/GenBank/DDBJ whole genome shotgun (WGS) entry which is preliminary data.</text>
</comment>
<name>A0A9P8ECI4_AURME</name>
<dbReference type="EMBL" id="JAHFXF010000529">
    <property type="protein sequence ID" value="KAG9686166.1"/>
    <property type="molecule type" value="Genomic_DNA"/>
</dbReference>
<organism evidence="2 3">
    <name type="scientific">Aureobasidium melanogenum</name>
    <name type="common">Aureobasidium pullulans var. melanogenum</name>
    <dbReference type="NCBI Taxonomy" id="46634"/>
    <lineage>
        <taxon>Eukaryota</taxon>
        <taxon>Fungi</taxon>
        <taxon>Dikarya</taxon>
        <taxon>Ascomycota</taxon>
        <taxon>Pezizomycotina</taxon>
        <taxon>Dothideomycetes</taxon>
        <taxon>Dothideomycetidae</taxon>
        <taxon>Dothideales</taxon>
        <taxon>Saccotheciaceae</taxon>
        <taxon>Aureobasidium</taxon>
    </lineage>
</organism>